<dbReference type="InterPro" id="IPR051945">
    <property type="entry name" value="RRM_MRD1_RNA_proc_ribogen"/>
</dbReference>
<gene>
    <name evidence="9" type="ORF">QYE76_069103</name>
</gene>
<feature type="compositionally biased region" description="Polar residues" evidence="6">
    <location>
        <begin position="385"/>
        <end position="399"/>
    </location>
</feature>
<dbReference type="Proteomes" id="UP001231189">
    <property type="component" value="Unassembled WGS sequence"/>
</dbReference>
<evidence type="ECO:0000256" key="3">
    <source>
        <dbReference type="ARBA" id="ARBA00022884"/>
    </source>
</evidence>
<dbReference type="GO" id="GO:0005634">
    <property type="term" value="C:nucleus"/>
    <property type="evidence" value="ECO:0007669"/>
    <property type="project" value="UniProtKB-SubCell"/>
</dbReference>
<dbReference type="InterPro" id="IPR035979">
    <property type="entry name" value="RBD_domain_sf"/>
</dbReference>
<keyword evidence="3 5" id="KW-0694">RNA-binding</keyword>
<dbReference type="AlphaFoldDB" id="A0AAD8SHE4"/>
<feature type="compositionally biased region" description="Basic residues" evidence="6">
    <location>
        <begin position="418"/>
        <end position="428"/>
    </location>
</feature>
<feature type="signal peptide" evidence="7">
    <location>
        <begin position="1"/>
        <end position="20"/>
    </location>
</feature>
<dbReference type="SMART" id="SM00360">
    <property type="entry name" value="RRM"/>
    <property type="match status" value="1"/>
</dbReference>
<dbReference type="GO" id="GO:0003729">
    <property type="term" value="F:mRNA binding"/>
    <property type="evidence" value="ECO:0007669"/>
    <property type="project" value="TreeGrafter"/>
</dbReference>
<evidence type="ECO:0000256" key="4">
    <source>
        <dbReference type="ARBA" id="ARBA00023242"/>
    </source>
</evidence>
<dbReference type="Pfam" id="PF00076">
    <property type="entry name" value="RRM_1"/>
    <property type="match status" value="1"/>
</dbReference>
<reference evidence="9" key="1">
    <citation type="submission" date="2023-07" db="EMBL/GenBank/DDBJ databases">
        <title>A chromosome-level genome assembly of Lolium multiflorum.</title>
        <authorList>
            <person name="Chen Y."/>
            <person name="Copetti D."/>
            <person name="Kolliker R."/>
            <person name="Studer B."/>
        </authorList>
    </citation>
    <scope>NUCLEOTIDE SEQUENCE</scope>
    <source>
        <strain evidence="9">02402/16</strain>
        <tissue evidence="9">Leaf</tissue>
    </source>
</reference>
<comment type="subcellular location">
    <subcellularLocation>
        <location evidence="1">Nucleus</location>
    </subcellularLocation>
</comment>
<dbReference type="PANTHER" id="PTHR48039:SF5">
    <property type="entry name" value="RNA-BINDING PROTEIN 28"/>
    <property type="match status" value="1"/>
</dbReference>
<dbReference type="InterPro" id="IPR000504">
    <property type="entry name" value="RRM_dom"/>
</dbReference>
<feature type="compositionally biased region" description="Basic and acidic residues" evidence="6">
    <location>
        <begin position="443"/>
        <end position="453"/>
    </location>
</feature>
<evidence type="ECO:0000256" key="6">
    <source>
        <dbReference type="SAM" id="MobiDB-lite"/>
    </source>
</evidence>
<comment type="caution">
    <text evidence="9">The sequence shown here is derived from an EMBL/GenBank/DDBJ whole genome shotgun (WGS) entry which is preliminary data.</text>
</comment>
<feature type="compositionally biased region" description="Basic residues" evidence="6">
    <location>
        <begin position="108"/>
        <end position="118"/>
    </location>
</feature>
<dbReference type="FunFam" id="3.30.70.330:FF:000790">
    <property type="entry name" value="Serine/arginine-rich splicing factor SR45a"/>
    <property type="match status" value="1"/>
</dbReference>
<evidence type="ECO:0000259" key="8">
    <source>
        <dbReference type="PROSITE" id="PS50102"/>
    </source>
</evidence>
<feature type="compositionally biased region" description="Low complexity" evidence="6">
    <location>
        <begin position="119"/>
        <end position="130"/>
    </location>
</feature>
<keyword evidence="4" id="KW-0539">Nucleus</keyword>
<evidence type="ECO:0000313" key="10">
    <source>
        <dbReference type="Proteomes" id="UP001231189"/>
    </source>
</evidence>
<feature type="region of interest" description="Disordered" evidence="6">
    <location>
        <begin position="275"/>
        <end position="453"/>
    </location>
</feature>
<feature type="compositionally biased region" description="Basic residues" evidence="6">
    <location>
        <begin position="339"/>
        <end position="359"/>
    </location>
</feature>
<keyword evidence="2" id="KW-0677">Repeat</keyword>
<protein>
    <recommendedName>
        <fullName evidence="8">RRM domain-containing protein</fullName>
    </recommendedName>
</protein>
<accession>A0AAD8SHE4</accession>
<keyword evidence="7" id="KW-0732">Signal</keyword>
<dbReference type="SUPFAM" id="SSF54928">
    <property type="entry name" value="RNA-binding domain, RBD"/>
    <property type="match status" value="1"/>
</dbReference>
<dbReference type="PANTHER" id="PTHR48039">
    <property type="entry name" value="RNA-BINDING MOTIF PROTEIN 14B"/>
    <property type="match status" value="1"/>
</dbReference>
<dbReference type="EMBL" id="JAUUTY010000004">
    <property type="protein sequence ID" value="KAK1651298.1"/>
    <property type="molecule type" value="Genomic_DNA"/>
</dbReference>
<feature type="domain" description="RRM" evidence="8">
    <location>
        <begin position="148"/>
        <end position="226"/>
    </location>
</feature>
<keyword evidence="10" id="KW-1185">Reference proteome</keyword>
<sequence length="453" mass="51667">MVSLWICIRVALFDLRSAGAGAGAGAGADLPDEPPPEDGCCDDAAAAEGGAGSEVMRSISVEPEPDDMAAGVVGSRPCGSEISGEQCGRGGEQLERQRRKQRLERLRRSGSQRRRKMSYSRGSRQSSYSRYRSRSRSVDSSDIENPGNNLYVTGLSSRITDRDLEKHFSAEGEVIDASIVLDPWTRESRGFGFVTMATLKEAERCIKYLDRSVLEGRVITVEKAKRRRGRNPTPGRYLGSKSSRGRRYYPSMSPVRRDRYSSRYSPEWERERSYSPYSRGRSYSRHDRRQSYSPYGIRRSCSPSDRSNSPYERRRSYSPYGRGRSYSPYDRRQSYYSPRHGHRYRSRSPYRYGRRRSHSYGRSVSPYYSRRSSPRDRRRGYSPSVSPCTSYSRSCSPVSEESRSCSPRKGYDEEVKQSRSRSSGKRHSRESYAHSRSSYSRSVSRERSSSSSA</sequence>
<evidence type="ECO:0000256" key="2">
    <source>
        <dbReference type="ARBA" id="ARBA00022737"/>
    </source>
</evidence>
<feature type="region of interest" description="Disordered" evidence="6">
    <location>
        <begin position="63"/>
        <end position="151"/>
    </location>
</feature>
<evidence type="ECO:0000256" key="5">
    <source>
        <dbReference type="PROSITE-ProRule" id="PRU00176"/>
    </source>
</evidence>
<evidence type="ECO:0000313" key="9">
    <source>
        <dbReference type="EMBL" id="KAK1651298.1"/>
    </source>
</evidence>
<dbReference type="PROSITE" id="PS50102">
    <property type="entry name" value="RRM"/>
    <property type="match status" value="1"/>
</dbReference>
<dbReference type="Gene3D" id="3.30.70.330">
    <property type="match status" value="1"/>
</dbReference>
<feature type="chain" id="PRO_5041996001" description="RRM domain-containing protein" evidence="7">
    <location>
        <begin position="21"/>
        <end position="453"/>
    </location>
</feature>
<evidence type="ECO:0000256" key="1">
    <source>
        <dbReference type="ARBA" id="ARBA00004123"/>
    </source>
</evidence>
<feature type="region of interest" description="Disordered" evidence="6">
    <location>
        <begin position="224"/>
        <end position="262"/>
    </location>
</feature>
<feature type="compositionally biased region" description="Low complexity" evidence="6">
    <location>
        <begin position="317"/>
        <end position="338"/>
    </location>
</feature>
<organism evidence="9 10">
    <name type="scientific">Lolium multiflorum</name>
    <name type="common">Italian ryegrass</name>
    <name type="synonym">Lolium perenne subsp. multiflorum</name>
    <dbReference type="NCBI Taxonomy" id="4521"/>
    <lineage>
        <taxon>Eukaryota</taxon>
        <taxon>Viridiplantae</taxon>
        <taxon>Streptophyta</taxon>
        <taxon>Embryophyta</taxon>
        <taxon>Tracheophyta</taxon>
        <taxon>Spermatophyta</taxon>
        <taxon>Magnoliopsida</taxon>
        <taxon>Liliopsida</taxon>
        <taxon>Poales</taxon>
        <taxon>Poaceae</taxon>
        <taxon>BOP clade</taxon>
        <taxon>Pooideae</taxon>
        <taxon>Poodae</taxon>
        <taxon>Poeae</taxon>
        <taxon>Poeae Chloroplast Group 2 (Poeae type)</taxon>
        <taxon>Loliodinae</taxon>
        <taxon>Loliinae</taxon>
        <taxon>Lolium</taxon>
    </lineage>
</organism>
<dbReference type="InterPro" id="IPR012677">
    <property type="entry name" value="Nucleotide-bd_a/b_plait_sf"/>
</dbReference>
<name>A0AAD8SHE4_LOLMU</name>
<feature type="compositionally biased region" description="Low complexity" evidence="6">
    <location>
        <begin position="360"/>
        <end position="371"/>
    </location>
</feature>
<evidence type="ECO:0000256" key="7">
    <source>
        <dbReference type="SAM" id="SignalP"/>
    </source>
</evidence>
<proteinExistence type="predicted"/>